<gene>
    <name evidence="1" type="ORF">ACFFR3_29785</name>
</gene>
<proteinExistence type="predicted"/>
<dbReference type="EMBL" id="JBHMCF010000036">
    <property type="protein sequence ID" value="MFB9473705.1"/>
    <property type="molecule type" value="Genomic_DNA"/>
</dbReference>
<dbReference type="RefSeq" id="WP_345385621.1">
    <property type="nucleotide sequence ID" value="NZ_BAAAXS010000001.1"/>
</dbReference>
<dbReference type="Proteomes" id="UP001589568">
    <property type="component" value="Unassembled WGS sequence"/>
</dbReference>
<accession>A0ABV5NTR1</accession>
<keyword evidence="2" id="KW-1185">Reference proteome</keyword>
<organism evidence="1 2">
    <name type="scientific">Nonomuraea salmonea</name>
    <dbReference type="NCBI Taxonomy" id="46181"/>
    <lineage>
        <taxon>Bacteria</taxon>
        <taxon>Bacillati</taxon>
        <taxon>Actinomycetota</taxon>
        <taxon>Actinomycetes</taxon>
        <taxon>Streptosporangiales</taxon>
        <taxon>Streptosporangiaceae</taxon>
        <taxon>Nonomuraea</taxon>
    </lineage>
</organism>
<evidence type="ECO:0000313" key="1">
    <source>
        <dbReference type="EMBL" id="MFB9473705.1"/>
    </source>
</evidence>
<evidence type="ECO:0000313" key="2">
    <source>
        <dbReference type="Proteomes" id="UP001589568"/>
    </source>
</evidence>
<protein>
    <submittedName>
        <fullName evidence="1">Uncharacterized protein</fullName>
    </submittedName>
</protein>
<name>A0ABV5NTR1_9ACTN</name>
<sequence length="100" mass="11720">MSKTDKTRPWWVKMAEAPMVHCRPVHDHRDGVCTLPGRVDRESASLNRRMSGCYWQATDTFLFGEGALSGGREWTGYCREARRRERRAARRELRDHRADD</sequence>
<reference evidence="1 2" key="1">
    <citation type="submission" date="2024-09" db="EMBL/GenBank/DDBJ databases">
        <authorList>
            <person name="Sun Q."/>
            <person name="Mori K."/>
        </authorList>
    </citation>
    <scope>NUCLEOTIDE SEQUENCE [LARGE SCALE GENOMIC DNA]</scope>
    <source>
        <strain evidence="1 2">JCM 3324</strain>
    </source>
</reference>
<comment type="caution">
    <text evidence="1">The sequence shown here is derived from an EMBL/GenBank/DDBJ whole genome shotgun (WGS) entry which is preliminary data.</text>
</comment>